<dbReference type="GeneID" id="122131655"/>
<evidence type="ECO:0000313" key="2">
    <source>
        <dbReference type="RefSeq" id="XP_042562217.1"/>
    </source>
</evidence>
<dbReference type="Proteomes" id="UP000515152">
    <property type="component" value="Unplaced"/>
</dbReference>
<accession>A0A8M1KE87</accession>
<dbReference type="AlphaFoldDB" id="A0A8M1KE87"/>
<name>A0A8M1KE87_CLUHA</name>
<gene>
    <name evidence="2" type="primary">LOC122131655</name>
</gene>
<dbReference type="KEGG" id="char:122131655"/>
<keyword evidence="1" id="KW-1185">Reference proteome</keyword>
<organism evidence="1 2">
    <name type="scientific">Clupea harengus</name>
    <name type="common">Atlantic herring</name>
    <dbReference type="NCBI Taxonomy" id="7950"/>
    <lineage>
        <taxon>Eukaryota</taxon>
        <taxon>Metazoa</taxon>
        <taxon>Chordata</taxon>
        <taxon>Craniata</taxon>
        <taxon>Vertebrata</taxon>
        <taxon>Euteleostomi</taxon>
        <taxon>Actinopterygii</taxon>
        <taxon>Neopterygii</taxon>
        <taxon>Teleostei</taxon>
        <taxon>Clupei</taxon>
        <taxon>Clupeiformes</taxon>
        <taxon>Clupeoidei</taxon>
        <taxon>Clupeidae</taxon>
        <taxon>Clupea</taxon>
    </lineage>
</organism>
<sequence>MRHCSAQAPLGTSAPSRVCLTSAPSRVCLTSAPSRVCLTSAPSRNEVSALLSSLKTHIPSHSNVVHEILTKEEKNNELWENYLQETAESLSAQTEAKLKVLADKKREYELRGDGDKLSAIQKEADFLKLQLKTGQDNINRCLRVVRVSNVERYVLQQMTRGQNISRSQPPSVCPVMEPPMIRPSPNAHGVAEGVNTDIMWLMIKYILDMLKTTVDQQKLDTLKRLFSLVTPGHDAVRKTLKPRRKKQNGLTELKAVFKDCNEIMENMRIPYPAEKEIPQILNPDIKSDVKGVPPVQENNFEKNGGHDNENEAGEFHDKCTKPTAGQQDGFNGKTVACPQTSVQLNTHQPKATEKGVVHESEVAAVHPSATTTDSLYTKLMQQILVDQDLHDRLMSTDLQKRATTLAVESEAKLKKLSDQKRLVFPQYYESMA</sequence>
<proteinExistence type="predicted"/>
<protein>
    <submittedName>
        <fullName evidence="2">Uncharacterized protein LOC122131655</fullName>
    </submittedName>
</protein>
<reference evidence="2" key="1">
    <citation type="submission" date="2025-08" db="UniProtKB">
        <authorList>
            <consortium name="RefSeq"/>
        </authorList>
    </citation>
    <scope>IDENTIFICATION</scope>
</reference>
<dbReference type="RefSeq" id="XP_042562217.1">
    <property type="nucleotide sequence ID" value="XM_042706283.1"/>
</dbReference>
<evidence type="ECO:0000313" key="1">
    <source>
        <dbReference type="Proteomes" id="UP000515152"/>
    </source>
</evidence>